<evidence type="ECO:0000313" key="3">
    <source>
        <dbReference type="Proteomes" id="UP000292884"/>
    </source>
</evidence>
<dbReference type="GO" id="GO:0030151">
    <property type="term" value="F:molybdenum ion binding"/>
    <property type="evidence" value="ECO:0007669"/>
    <property type="project" value="InterPro"/>
</dbReference>
<comment type="caution">
    <text evidence="2">The sequence shown here is derived from an EMBL/GenBank/DDBJ whole genome shotgun (WGS) entry which is preliminary data.</text>
</comment>
<proteinExistence type="predicted"/>
<dbReference type="PROSITE" id="PS51340">
    <property type="entry name" value="MOSC"/>
    <property type="match status" value="1"/>
</dbReference>
<accession>A0A4R0MTG4</accession>
<protein>
    <submittedName>
        <fullName evidence="2">MOSC domain-containing protein</fullName>
    </submittedName>
</protein>
<gene>
    <name evidence="2" type="ORF">EZ428_12400</name>
</gene>
<organism evidence="2 3">
    <name type="scientific">Pedobacter frigiditerrae</name>
    <dbReference type="NCBI Taxonomy" id="2530452"/>
    <lineage>
        <taxon>Bacteria</taxon>
        <taxon>Pseudomonadati</taxon>
        <taxon>Bacteroidota</taxon>
        <taxon>Sphingobacteriia</taxon>
        <taxon>Sphingobacteriales</taxon>
        <taxon>Sphingobacteriaceae</taxon>
        <taxon>Pedobacter</taxon>
    </lineage>
</organism>
<feature type="domain" description="MOSC" evidence="1">
    <location>
        <begin position="1"/>
        <end position="52"/>
    </location>
</feature>
<name>A0A4R0MTG4_9SPHI</name>
<dbReference type="GO" id="GO:0030170">
    <property type="term" value="F:pyridoxal phosphate binding"/>
    <property type="evidence" value="ECO:0007669"/>
    <property type="project" value="InterPro"/>
</dbReference>
<keyword evidence="3" id="KW-1185">Reference proteome</keyword>
<reference evidence="2 3" key="1">
    <citation type="submission" date="2019-02" db="EMBL/GenBank/DDBJ databases">
        <title>Pedobacter sp. RP-1-13 sp. nov., isolated from Arctic soil.</title>
        <authorList>
            <person name="Dahal R.H."/>
        </authorList>
    </citation>
    <scope>NUCLEOTIDE SEQUENCE [LARGE SCALE GENOMIC DNA]</scope>
    <source>
        <strain evidence="2 3">RP-1-13</strain>
    </source>
</reference>
<dbReference type="GO" id="GO:0003824">
    <property type="term" value="F:catalytic activity"/>
    <property type="evidence" value="ECO:0007669"/>
    <property type="project" value="InterPro"/>
</dbReference>
<dbReference type="OrthoDB" id="581532at2"/>
<evidence type="ECO:0000313" key="2">
    <source>
        <dbReference type="EMBL" id="TCC90083.1"/>
    </source>
</evidence>
<evidence type="ECO:0000259" key="1">
    <source>
        <dbReference type="PROSITE" id="PS51340"/>
    </source>
</evidence>
<sequence>MVTVDQQTGEKSLEPLKTLFTYRNFGQKILFGHNIMHSNLGLLRIGDELKITKKR</sequence>
<dbReference type="InterPro" id="IPR005302">
    <property type="entry name" value="MoCF_Sase_C"/>
</dbReference>
<dbReference type="Proteomes" id="UP000292884">
    <property type="component" value="Unassembled WGS sequence"/>
</dbReference>
<dbReference type="EMBL" id="SJSK01000003">
    <property type="protein sequence ID" value="TCC90083.1"/>
    <property type="molecule type" value="Genomic_DNA"/>
</dbReference>
<dbReference type="AlphaFoldDB" id="A0A4R0MTG4"/>